<dbReference type="EMBL" id="VMBG01000001">
    <property type="protein sequence ID" value="TSJ79010.1"/>
    <property type="molecule type" value="Genomic_DNA"/>
</dbReference>
<comment type="caution">
    <text evidence="2">The sequence shown here is derived from an EMBL/GenBank/DDBJ whole genome shotgun (WGS) entry which is preliminary data.</text>
</comment>
<proteinExistence type="predicted"/>
<dbReference type="GO" id="GO:0016787">
    <property type="term" value="F:hydrolase activity"/>
    <property type="evidence" value="ECO:0007669"/>
    <property type="project" value="InterPro"/>
</dbReference>
<dbReference type="AlphaFoldDB" id="A0A556QQV3"/>
<sequence length="270" mass="29918">MPGPVIRIFSDLHFRDGESRLQHLDALAPLLEGADQLVFNGDTVDSQDPAPGGGFPEVQAFFARYSDHVTFLTGNHDPDISPHAELSLNNGRVWITHGDVLFDGIAPWSELRPIMAARIQANAHGIPPGELALIETRLRLNRLACIGLVESHSRSRRTPAAIAIRLAHELISPSRIFAMLKVWRTTPQLARRLARAQRPAAQLVVLGHTHYPGVWRHTDGPVVVNTGSFSRPLGNLFVELRGDHVRVIKITRRHGKFHPGRLVTEFPLAP</sequence>
<dbReference type="InterPro" id="IPR029052">
    <property type="entry name" value="Metallo-depent_PP-like"/>
</dbReference>
<gene>
    <name evidence="2" type="ORF">FPL22_06840</name>
</gene>
<dbReference type="Proteomes" id="UP000315648">
    <property type="component" value="Unassembled WGS sequence"/>
</dbReference>
<protein>
    <recommendedName>
        <fullName evidence="1">Calcineurin-like phosphoesterase domain-containing protein</fullName>
    </recommendedName>
</protein>
<evidence type="ECO:0000259" key="1">
    <source>
        <dbReference type="Pfam" id="PF00149"/>
    </source>
</evidence>
<feature type="domain" description="Calcineurin-like phosphoesterase" evidence="1">
    <location>
        <begin position="6"/>
        <end position="212"/>
    </location>
</feature>
<dbReference type="OrthoDB" id="193448at2"/>
<dbReference type="InterPro" id="IPR004843">
    <property type="entry name" value="Calcineurin-like_PHP"/>
</dbReference>
<dbReference type="RefSeq" id="WP_144229353.1">
    <property type="nucleotide sequence ID" value="NZ_CBCRVV010000005.1"/>
</dbReference>
<reference evidence="2 3" key="1">
    <citation type="submission" date="2019-07" db="EMBL/GenBank/DDBJ databases">
        <title>Description of 53C-WASEF.</title>
        <authorList>
            <person name="Pitt A."/>
            <person name="Hahn M.W."/>
        </authorList>
    </citation>
    <scope>NUCLEOTIDE SEQUENCE [LARGE SCALE GENOMIC DNA]</scope>
    <source>
        <strain evidence="2 3">53C-WASEF</strain>
    </source>
</reference>
<organism evidence="2 3">
    <name type="scientific">Rariglobus hedericola</name>
    <dbReference type="NCBI Taxonomy" id="2597822"/>
    <lineage>
        <taxon>Bacteria</taxon>
        <taxon>Pseudomonadati</taxon>
        <taxon>Verrucomicrobiota</taxon>
        <taxon>Opitutia</taxon>
        <taxon>Opitutales</taxon>
        <taxon>Opitutaceae</taxon>
        <taxon>Rariglobus</taxon>
    </lineage>
</organism>
<keyword evidence="3" id="KW-1185">Reference proteome</keyword>
<dbReference type="Pfam" id="PF00149">
    <property type="entry name" value="Metallophos"/>
    <property type="match status" value="1"/>
</dbReference>
<evidence type="ECO:0000313" key="3">
    <source>
        <dbReference type="Proteomes" id="UP000315648"/>
    </source>
</evidence>
<evidence type="ECO:0000313" key="2">
    <source>
        <dbReference type="EMBL" id="TSJ79010.1"/>
    </source>
</evidence>
<name>A0A556QQV3_9BACT</name>
<dbReference type="SUPFAM" id="SSF56300">
    <property type="entry name" value="Metallo-dependent phosphatases"/>
    <property type="match status" value="1"/>
</dbReference>
<accession>A0A556QQV3</accession>
<dbReference type="Gene3D" id="3.60.21.10">
    <property type="match status" value="1"/>
</dbReference>